<name>A0A1D2JPL5_PARBR</name>
<dbReference type="AlphaFoldDB" id="A0A1D2JPL5"/>
<protein>
    <submittedName>
        <fullName evidence="1">Uncharacterized protein</fullName>
    </submittedName>
</protein>
<organism evidence="1 2">
    <name type="scientific">Paracoccidioides brasiliensis</name>
    <dbReference type="NCBI Taxonomy" id="121759"/>
    <lineage>
        <taxon>Eukaryota</taxon>
        <taxon>Fungi</taxon>
        <taxon>Dikarya</taxon>
        <taxon>Ascomycota</taxon>
        <taxon>Pezizomycotina</taxon>
        <taxon>Eurotiomycetes</taxon>
        <taxon>Eurotiomycetidae</taxon>
        <taxon>Onygenales</taxon>
        <taxon>Ajellomycetaceae</taxon>
        <taxon>Paracoccidioides</taxon>
    </lineage>
</organism>
<reference evidence="1 2" key="1">
    <citation type="submission" date="2016-06" db="EMBL/GenBank/DDBJ databases">
        <authorList>
            <person name="Kjaerup R.B."/>
            <person name="Dalgaard T.S."/>
            <person name="Juul-Madsen H.R."/>
        </authorList>
    </citation>
    <scope>NUCLEOTIDE SEQUENCE [LARGE SCALE GENOMIC DNA]</scope>
    <source>
        <strain evidence="1 2">Pb300</strain>
    </source>
</reference>
<dbReference type="Proteomes" id="UP000242814">
    <property type="component" value="Unassembled WGS sequence"/>
</dbReference>
<dbReference type="VEuPathDB" id="FungiDB:PABG_12420"/>
<accession>A0A1D2JPL5</accession>
<evidence type="ECO:0000313" key="2">
    <source>
        <dbReference type="Proteomes" id="UP000242814"/>
    </source>
</evidence>
<sequence length="194" mass="21497">MVVGLWTVLVDEAASNPPSSTLWQKWKFLDRDSGNSAQLEKLKKICIALDQTGQPSVHTFGGMGLVHLSEVAFTCKNHNRYREKILMRVGFTNQAEVTQKTKKLFGGGKRTGSLPPQTPSSDTPIYSDISFDIVTPEFRGQIEYVMMRELVQEEQQALEALKTLKTLKVLSKSRAAGGRGRGCWALAECCNAAF</sequence>
<gene>
    <name evidence="1" type="ORF">ACO22_00341</name>
</gene>
<evidence type="ECO:0000313" key="1">
    <source>
        <dbReference type="EMBL" id="ODH45137.1"/>
    </source>
</evidence>
<dbReference type="EMBL" id="LZYO01000006">
    <property type="protein sequence ID" value="ODH45137.1"/>
    <property type="molecule type" value="Genomic_DNA"/>
</dbReference>
<dbReference type="VEuPathDB" id="FungiDB:PADG_11393"/>
<comment type="caution">
    <text evidence="1">The sequence shown here is derived from an EMBL/GenBank/DDBJ whole genome shotgun (WGS) entry which is preliminary data.</text>
</comment>
<proteinExistence type="predicted"/>